<dbReference type="Pfam" id="PF04547">
    <property type="entry name" value="Anoctamin"/>
    <property type="match status" value="1"/>
</dbReference>
<dbReference type="Pfam" id="PF13424">
    <property type="entry name" value="TPR_12"/>
    <property type="match status" value="1"/>
</dbReference>
<dbReference type="Gene3D" id="2.60.40.790">
    <property type="match status" value="1"/>
</dbReference>
<name>A0A1C7NLJ6_9FUNG</name>
<dbReference type="OrthoDB" id="296386at2759"/>
<evidence type="ECO:0000259" key="8">
    <source>
        <dbReference type="PROSITE" id="PS51048"/>
    </source>
</evidence>
<keyword evidence="6" id="KW-0802">TPR repeat</keyword>
<dbReference type="EMBL" id="LUGH01000169">
    <property type="protein sequence ID" value="OBZ88184.1"/>
    <property type="molecule type" value="Genomic_DNA"/>
</dbReference>
<dbReference type="STRING" id="101091.A0A1C7NLJ6"/>
<feature type="domain" description="CS" evidence="9">
    <location>
        <begin position="873"/>
        <end position="964"/>
    </location>
</feature>
<dbReference type="AlphaFoldDB" id="A0A1C7NLJ6"/>
<keyword evidence="4 7" id="KW-1133">Transmembrane helix</keyword>
<feature type="transmembrane region" description="Helical" evidence="7">
    <location>
        <begin position="419"/>
        <end position="438"/>
    </location>
</feature>
<dbReference type="Proteomes" id="UP000093000">
    <property type="component" value="Unassembled WGS sequence"/>
</dbReference>
<dbReference type="Pfam" id="PF05002">
    <property type="entry name" value="SGS"/>
    <property type="match status" value="1"/>
</dbReference>
<dbReference type="GO" id="GO:0005254">
    <property type="term" value="F:chloride channel activity"/>
    <property type="evidence" value="ECO:0007669"/>
    <property type="project" value="TreeGrafter"/>
</dbReference>
<feature type="transmembrane region" description="Helical" evidence="7">
    <location>
        <begin position="260"/>
        <end position="279"/>
    </location>
</feature>
<dbReference type="InterPro" id="IPR007052">
    <property type="entry name" value="CS_dom"/>
</dbReference>
<dbReference type="InterPro" id="IPR049456">
    <property type="entry name" value="Anoctamin_N_fung"/>
</dbReference>
<evidence type="ECO:0000256" key="2">
    <source>
        <dbReference type="ARBA" id="ARBA00008509"/>
    </source>
</evidence>
<dbReference type="InterPro" id="IPR011990">
    <property type="entry name" value="TPR-like_helical_dom_sf"/>
</dbReference>
<dbReference type="PROSITE" id="PS51048">
    <property type="entry name" value="SGS"/>
    <property type="match status" value="1"/>
</dbReference>
<sequence length="1067" mass="122894">MSEKELEPVVPSTEGFVHLFPPSAEIAPPIKPSQSDQTSTTSSIISCNGAIDYVIVFRFPTKVSSQSKTIRTKTELQQHVTFSLNNLLSRLTKANLRFQVISGKEEGVLLILISSPIGPIKQEYRRERVRDFLLGVRVDGLGDENELVDQAFHDLTEAERLRLVYEIITQPKSEGGCGISSQAEDYVESIMPLHDDDFNKAWYKSWSTKWLISDADLLKIRDHFGEKIAYYFAFLQTYFLWLSAPSAVGVLVYMTHSNTLAIWFSLFMMIWAILFIEMWKRKEATLAIQWNVRNFSKHEKRRAEFKGERMIKDQVTGEDTPFVSIWKLLGRRLSSLPGVALGAFFLSLIVGFVFVLQLFLHEYYNGPFRQFLHYAPTVGYVLLIPTMTKIYSHWVKILTDWEMHKTDASWEYSYTQKIFVANFLVSYLSLFITAWIYIPFGDYVLPYLAEFNISHEHKTVDFQRLRDQLVYFIVTGQLIGFLTEMVVPYVLKKVMPKAKRMTSKIHPKEQTTSMTDLDVKQTSIVDEEEKKLIAKIHKEAEMEEYNIYTDYVEMVVQFGYVSMFSTVWPLTALCSMLNNWVELRGDAIKLCKYTRRPIPHRAESIGPWIGNMETLVWLSSVTMGSFAYLFHPSTNIHSPYTPVSTLLAILISEHIFVALRAGIRQAFSMVPSLSEWLVRKEEYKLKKDWLERMIGNHKEFIARRDVDNDNDLAEGLSAKLWHDHLDRQVEVSYATELVQNTFKQQIYMQKLMMPFLTMTMTKLSLEPENAEFILRRCQVYQKLNKLDLALNDGQKALELLKEGSRSLLARAHLQLGITLHRLNRYSEAQTHLEQSKQLNPNEKTLATWLRKNTDKLPITPTPTQQVAQSTVSKPFARYEWFQNDTFVTIEVFIKKVKPEAVDLHFFEQALSLTVKLDTGSDYSLELEPLAHKVLPKESSYQVLSTKIEIKLKKQTSGIMWGALESENDQGTIMSTTASTTHKSKDWNKLVKEVDEDKPEGEQALNALFQQIYRDADPDTKRAMMKSFTESNGTCLSTNWAEVGSKKTEVKPPEGMIAKKCKEITPSS</sequence>
<dbReference type="Pfam" id="PF04969">
    <property type="entry name" value="CS"/>
    <property type="match status" value="1"/>
</dbReference>
<dbReference type="InterPro" id="IPR007632">
    <property type="entry name" value="Anoctamin"/>
</dbReference>
<organism evidence="10 11">
    <name type="scientific">Choanephora cucurbitarum</name>
    <dbReference type="NCBI Taxonomy" id="101091"/>
    <lineage>
        <taxon>Eukaryota</taxon>
        <taxon>Fungi</taxon>
        <taxon>Fungi incertae sedis</taxon>
        <taxon>Mucoromycota</taxon>
        <taxon>Mucoromycotina</taxon>
        <taxon>Mucoromycetes</taxon>
        <taxon>Mucorales</taxon>
        <taxon>Mucorineae</taxon>
        <taxon>Choanephoraceae</taxon>
        <taxon>Choanephoroideae</taxon>
        <taxon>Choanephora</taxon>
    </lineage>
</organism>
<dbReference type="GO" id="GO:0016020">
    <property type="term" value="C:membrane"/>
    <property type="evidence" value="ECO:0007669"/>
    <property type="project" value="UniProtKB-SubCell"/>
</dbReference>
<evidence type="ECO:0000256" key="3">
    <source>
        <dbReference type="ARBA" id="ARBA00022692"/>
    </source>
</evidence>
<dbReference type="SUPFAM" id="SSF49764">
    <property type="entry name" value="HSP20-like chaperones"/>
    <property type="match status" value="1"/>
</dbReference>
<reference evidence="10 11" key="1">
    <citation type="submission" date="2016-03" db="EMBL/GenBank/DDBJ databases">
        <title>Choanephora cucurbitarum.</title>
        <authorList>
            <person name="Min B."/>
            <person name="Park H."/>
            <person name="Park J.-H."/>
            <person name="Shin H.-D."/>
            <person name="Choi I.-G."/>
        </authorList>
    </citation>
    <scope>NUCLEOTIDE SEQUENCE [LARGE SCALE GENOMIC DNA]</scope>
    <source>
        <strain evidence="10 11">KUS-F28377</strain>
    </source>
</reference>
<dbReference type="FunFam" id="2.60.40.790:FF:000012">
    <property type="entry name" value="SGT1 homolog, MIS12 kinetochore complex assembly cochaperone"/>
    <property type="match status" value="1"/>
</dbReference>
<dbReference type="InterPro" id="IPR008978">
    <property type="entry name" value="HSP20-like_chaperone"/>
</dbReference>
<dbReference type="PROSITE" id="PS50005">
    <property type="entry name" value="TPR"/>
    <property type="match status" value="1"/>
</dbReference>
<feature type="transmembrane region" description="Helical" evidence="7">
    <location>
        <begin position="336"/>
        <end position="360"/>
    </location>
</feature>
<proteinExistence type="inferred from homology"/>
<dbReference type="InParanoid" id="A0A1C7NLJ6"/>
<feature type="transmembrane region" description="Helical" evidence="7">
    <location>
        <begin position="228"/>
        <end position="254"/>
    </location>
</feature>
<evidence type="ECO:0000313" key="11">
    <source>
        <dbReference type="Proteomes" id="UP000093000"/>
    </source>
</evidence>
<dbReference type="InterPro" id="IPR007699">
    <property type="entry name" value="SGS_dom"/>
</dbReference>
<dbReference type="InterPro" id="IPR049452">
    <property type="entry name" value="Anoctamin_TM"/>
</dbReference>
<comment type="similarity">
    <text evidence="2">Belongs to the SGT1 family.</text>
</comment>
<gene>
    <name evidence="10" type="ORF">A0J61_03762</name>
</gene>
<dbReference type="PANTHER" id="PTHR12308">
    <property type="entry name" value="ANOCTAMIN"/>
    <property type="match status" value="1"/>
</dbReference>
<evidence type="ECO:0000256" key="6">
    <source>
        <dbReference type="PROSITE-ProRule" id="PRU00339"/>
    </source>
</evidence>
<accession>A0A1C7NLJ6</accession>
<dbReference type="GO" id="GO:0032541">
    <property type="term" value="C:cortical endoplasmic reticulum"/>
    <property type="evidence" value="ECO:0007669"/>
    <property type="project" value="TreeGrafter"/>
</dbReference>
<feature type="transmembrane region" description="Helical" evidence="7">
    <location>
        <begin position="380"/>
        <end position="398"/>
    </location>
</feature>
<evidence type="ECO:0000313" key="10">
    <source>
        <dbReference type="EMBL" id="OBZ88184.1"/>
    </source>
</evidence>
<dbReference type="PANTHER" id="PTHR12308:SF73">
    <property type="entry name" value="ANOCTAMIN"/>
    <property type="match status" value="1"/>
</dbReference>
<feature type="transmembrane region" description="Helical" evidence="7">
    <location>
        <begin position="469"/>
        <end position="491"/>
    </location>
</feature>
<dbReference type="FunCoup" id="A0A1C7NLJ6">
    <property type="interactions" value="83"/>
</dbReference>
<dbReference type="SMART" id="SM00028">
    <property type="entry name" value="TPR"/>
    <property type="match status" value="2"/>
</dbReference>
<dbReference type="SUPFAM" id="SSF48452">
    <property type="entry name" value="TPR-like"/>
    <property type="match status" value="1"/>
</dbReference>
<dbReference type="Gene3D" id="1.25.40.10">
    <property type="entry name" value="Tetratricopeptide repeat domain"/>
    <property type="match status" value="1"/>
</dbReference>
<feature type="domain" description="SGS" evidence="8">
    <location>
        <begin position="975"/>
        <end position="1062"/>
    </location>
</feature>
<dbReference type="InterPro" id="IPR019734">
    <property type="entry name" value="TPR_rpt"/>
</dbReference>
<dbReference type="PROSITE" id="PS51203">
    <property type="entry name" value="CS"/>
    <property type="match status" value="1"/>
</dbReference>
<comment type="subcellular location">
    <subcellularLocation>
        <location evidence="1">Membrane</location>
        <topology evidence="1">Multi-pass membrane protein</topology>
    </subcellularLocation>
</comment>
<evidence type="ECO:0000256" key="7">
    <source>
        <dbReference type="SAM" id="Phobius"/>
    </source>
</evidence>
<keyword evidence="3 7" id="KW-0812">Transmembrane</keyword>
<evidence type="ECO:0000256" key="1">
    <source>
        <dbReference type="ARBA" id="ARBA00004141"/>
    </source>
</evidence>
<feature type="repeat" description="TPR" evidence="6">
    <location>
        <begin position="809"/>
        <end position="842"/>
    </location>
</feature>
<comment type="caution">
    <text evidence="10">The sequence shown here is derived from an EMBL/GenBank/DDBJ whole genome shotgun (WGS) entry which is preliminary data.</text>
</comment>
<keyword evidence="5 7" id="KW-0472">Membrane</keyword>
<keyword evidence="11" id="KW-1185">Reference proteome</keyword>
<evidence type="ECO:0000256" key="4">
    <source>
        <dbReference type="ARBA" id="ARBA00022989"/>
    </source>
</evidence>
<protein>
    <submittedName>
        <fullName evidence="10">Uncharacterized protein</fullName>
    </submittedName>
</protein>
<evidence type="ECO:0000259" key="9">
    <source>
        <dbReference type="PROSITE" id="PS51203"/>
    </source>
</evidence>
<dbReference type="Pfam" id="PF20877">
    <property type="entry name" value="Anoctamin_N"/>
    <property type="match status" value="1"/>
</dbReference>
<evidence type="ECO:0000256" key="5">
    <source>
        <dbReference type="ARBA" id="ARBA00023136"/>
    </source>
</evidence>